<dbReference type="SUPFAM" id="SSF55874">
    <property type="entry name" value="ATPase domain of HSP90 chaperone/DNA topoisomerase II/histidine kinase"/>
    <property type="match status" value="1"/>
</dbReference>
<sequence>MEHPDRFVVACSREPQRVGQMRRIGAAHLKLWGLNSCVDTATLLISELVTNAIRYGTEDITFSLSHKAGEITIEVIDGSSEFPQVRQPAADKESGRGMFLVEAMADRWGTSEDGTRTWCTIAVPQPLRPIAGFWSEWRQGDRVVASGAYVTPEDTLRYARAQLRLFAAAFKAEMFGDMWEYLAEWGSCLEALKNGEETTATFGYDRFALAWDVRPVLFLPLVGGNPPPHLPGGV</sequence>
<evidence type="ECO:0000313" key="4">
    <source>
        <dbReference type="Proteomes" id="UP000037151"/>
    </source>
</evidence>
<gene>
    <name evidence="3" type="ORF">IQ63_24205</name>
</gene>
<evidence type="ECO:0000259" key="2">
    <source>
        <dbReference type="Pfam" id="PF13581"/>
    </source>
</evidence>
<keyword evidence="1" id="KW-0723">Serine/threonine-protein kinase</keyword>
<dbReference type="InterPro" id="IPR003594">
    <property type="entry name" value="HATPase_dom"/>
</dbReference>
<comment type="caution">
    <text evidence="3">The sequence shown here is derived from an EMBL/GenBank/DDBJ whole genome shotgun (WGS) entry which is preliminary data.</text>
</comment>
<dbReference type="AlphaFoldDB" id="A0A0L0K3G9"/>
<dbReference type="OrthoDB" id="4166172at2"/>
<proteinExistence type="predicted"/>
<name>A0A0L0K3G9_9ACTN</name>
<dbReference type="RefSeq" id="WP_050372508.1">
    <property type="nucleotide sequence ID" value="NZ_KQ257823.1"/>
</dbReference>
<organism evidence="3 4">
    <name type="scientific">Streptomyces acidiscabies</name>
    <dbReference type="NCBI Taxonomy" id="42234"/>
    <lineage>
        <taxon>Bacteria</taxon>
        <taxon>Bacillati</taxon>
        <taxon>Actinomycetota</taxon>
        <taxon>Actinomycetes</taxon>
        <taxon>Kitasatosporales</taxon>
        <taxon>Streptomycetaceae</taxon>
        <taxon>Streptomyces</taxon>
    </lineage>
</organism>
<dbReference type="CDD" id="cd16936">
    <property type="entry name" value="HATPase_RsbW-like"/>
    <property type="match status" value="1"/>
</dbReference>
<keyword evidence="3" id="KW-0418">Kinase</keyword>
<dbReference type="Pfam" id="PF13581">
    <property type="entry name" value="HATPase_c_2"/>
    <property type="match status" value="1"/>
</dbReference>
<keyword evidence="3" id="KW-0808">Transferase</keyword>
<dbReference type="Gene3D" id="3.30.565.10">
    <property type="entry name" value="Histidine kinase-like ATPase, C-terminal domain"/>
    <property type="match status" value="1"/>
</dbReference>
<dbReference type="PANTHER" id="PTHR35526">
    <property type="entry name" value="ANTI-SIGMA-F FACTOR RSBW-RELATED"/>
    <property type="match status" value="1"/>
</dbReference>
<dbReference type="Proteomes" id="UP000037151">
    <property type="component" value="Unassembled WGS sequence"/>
</dbReference>
<dbReference type="EMBL" id="JPPY01000139">
    <property type="protein sequence ID" value="KND32135.1"/>
    <property type="molecule type" value="Genomic_DNA"/>
</dbReference>
<evidence type="ECO:0000256" key="1">
    <source>
        <dbReference type="ARBA" id="ARBA00022527"/>
    </source>
</evidence>
<dbReference type="PATRIC" id="fig|42234.21.peg.5010"/>
<dbReference type="GO" id="GO:0004674">
    <property type="term" value="F:protein serine/threonine kinase activity"/>
    <property type="evidence" value="ECO:0007669"/>
    <property type="project" value="UniProtKB-KW"/>
</dbReference>
<accession>A0A0L0K3G9</accession>
<evidence type="ECO:0000313" key="3">
    <source>
        <dbReference type="EMBL" id="KND32135.1"/>
    </source>
</evidence>
<feature type="domain" description="Histidine kinase/HSP90-like ATPase" evidence="2">
    <location>
        <begin position="13"/>
        <end position="118"/>
    </location>
</feature>
<reference evidence="4" key="1">
    <citation type="submission" date="2014-07" db="EMBL/GenBank/DDBJ databases">
        <title>Genome sequencing of plant-pathogenic Streptomyces species.</title>
        <authorList>
            <person name="Harrison J."/>
            <person name="Sapp M."/>
            <person name="Thwaites R."/>
            <person name="Studholme D.J."/>
        </authorList>
    </citation>
    <scope>NUCLEOTIDE SEQUENCE [LARGE SCALE GENOMIC DNA]</scope>
    <source>
        <strain evidence="4">NCPPB 4445</strain>
    </source>
</reference>
<dbReference type="InterPro" id="IPR050267">
    <property type="entry name" value="Anti-sigma-factor_SerPK"/>
</dbReference>
<dbReference type="PANTHER" id="PTHR35526:SF3">
    <property type="entry name" value="ANTI-SIGMA-F FACTOR RSBW"/>
    <property type="match status" value="1"/>
</dbReference>
<protein>
    <submittedName>
        <fullName evidence="3">Histidine kinase</fullName>
    </submittedName>
</protein>
<dbReference type="InterPro" id="IPR036890">
    <property type="entry name" value="HATPase_C_sf"/>
</dbReference>